<comment type="pathway">
    <text evidence="4">Protein modification; protein glycosylation.</text>
</comment>
<evidence type="ECO:0000256" key="15">
    <source>
        <dbReference type="ARBA" id="ARBA00023211"/>
    </source>
</evidence>
<evidence type="ECO:0000256" key="13">
    <source>
        <dbReference type="ARBA" id="ARBA00023034"/>
    </source>
</evidence>
<proteinExistence type="inferred from homology"/>
<keyword evidence="14" id="KW-0472">Membrane</keyword>
<keyword evidence="12" id="KW-1133">Transmembrane helix</keyword>
<dbReference type="GO" id="GO:0008378">
    <property type="term" value="F:galactosyltransferase activity"/>
    <property type="evidence" value="ECO:0007669"/>
    <property type="project" value="TreeGrafter"/>
</dbReference>
<dbReference type="Pfam" id="PF01762">
    <property type="entry name" value="Galactosyl_T"/>
    <property type="match status" value="2"/>
</dbReference>
<keyword evidence="13" id="KW-0333">Golgi apparatus</keyword>
<name>A0AAW0J1D7_QUESU</name>
<sequence>MAWKGRGVETASKSVVSRKWTLLLCIGCFCAGMLFSDRMWMVPEVKGISRTSVEDEKLKLISEGCVPTNKDVKHESKDILGEVSRTHNAIQTLDKTISNLEMELAAARAAQVSILNGSPISEDLNISGSSRKRKYLMVVGINTAFSSRKRRDSVRATWMPQGDKRKKLEEEKGIVIRFVIGHSATSGGILDRAIEAEDKKHGDLLRLVVLFLPTLGATLARHRSKPRVYIGCMKSGPVLAQKGVRYHEPEYWKFGEEGNKYFRHATGQLYAISKDLATYISINQHVLHKYANEDVSLGSWFIGLDAEHIDDRRLCCGTPPVRFIIIATEYTVVDAFLIASGRLRQATSVLHHLIGAAVGSASLLRGSRRFTGGVEKVRMLCGVQSFDKYQFFQTQEEANAWHEFVLEIMRTNLDTNEPNSISHLPMLKFLDCSLRVSVIPLSAATIWLTVTNQQDNTTYGKVEFSNLMGLKYMVYISAICGCYAFIAAISLWVRCLVKKAWLFFVTDQIVAYFMLTSAAAVLEILYLAYNGDKEITWSEACSSYGKFCNKMKLAFVFHALALFCFIVLAVISAYRAFSMFEPPSLPSKEVEEERA</sequence>
<dbReference type="InterPro" id="IPR006702">
    <property type="entry name" value="CASP_dom"/>
</dbReference>
<evidence type="ECO:0000313" key="19">
    <source>
        <dbReference type="Proteomes" id="UP000237347"/>
    </source>
</evidence>
<dbReference type="InterPro" id="IPR025298">
    <property type="entry name" value="DUF4094"/>
</dbReference>
<keyword evidence="9" id="KW-0808">Transferase</keyword>
<evidence type="ECO:0000256" key="7">
    <source>
        <dbReference type="ARBA" id="ARBA00022475"/>
    </source>
</evidence>
<dbReference type="EMBL" id="PKMF04000751">
    <property type="protein sequence ID" value="KAK7820146.1"/>
    <property type="molecule type" value="Genomic_DNA"/>
</dbReference>
<dbReference type="Proteomes" id="UP000237347">
    <property type="component" value="Unassembled WGS sequence"/>
</dbReference>
<keyword evidence="19" id="KW-1185">Reference proteome</keyword>
<dbReference type="AlphaFoldDB" id="A0AAW0J1D7"/>
<dbReference type="PANTHER" id="PTHR11214:SF390">
    <property type="entry name" value="HEXOSYLTRANSFERASE"/>
    <property type="match status" value="1"/>
</dbReference>
<evidence type="ECO:0000256" key="3">
    <source>
        <dbReference type="ARBA" id="ARBA00004651"/>
    </source>
</evidence>
<evidence type="ECO:0000259" key="17">
    <source>
        <dbReference type="Pfam" id="PF13334"/>
    </source>
</evidence>
<evidence type="ECO:0000256" key="9">
    <source>
        <dbReference type="ARBA" id="ARBA00022679"/>
    </source>
</evidence>
<keyword evidence="15" id="KW-0464">Manganese</keyword>
<evidence type="ECO:0000256" key="2">
    <source>
        <dbReference type="ARBA" id="ARBA00004323"/>
    </source>
</evidence>
<dbReference type="InterPro" id="IPR002659">
    <property type="entry name" value="Glyco_trans_31"/>
</dbReference>
<dbReference type="Pfam" id="PF04535">
    <property type="entry name" value="CASP_dom"/>
    <property type="match status" value="1"/>
</dbReference>
<dbReference type="Pfam" id="PF13334">
    <property type="entry name" value="DUF4094"/>
    <property type="match status" value="1"/>
</dbReference>
<comment type="cofactor">
    <cofactor evidence="1">
        <name>Mn(2+)</name>
        <dbReference type="ChEBI" id="CHEBI:29035"/>
    </cofactor>
</comment>
<comment type="caution">
    <text evidence="18">The sequence shown here is derived from an EMBL/GenBank/DDBJ whole genome shotgun (WGS) entry which is preliminary data.</text>
</comment>
<evidence type="ECO:0000256" key="12">
    <source>
        <dbReference type="ARBA" id="ARBA00022989"/>
    </source>
</evidence>
<reference evidence="18 19" key="1">
    <citation type="journal article" date="2018" name="Sci. Data">
        <title>The draft genome sequence of cork oak.</title>
        <authorList>
            <person name="Ramos A.M."/>
            <person name="Usie A."/>
            <person name="Barbosa P."/>
            <person name="Barros P.M."/>
            <person name="Capote T."/>
            <person name="Chaves I."/>
            <person name="Simoes F."/>
            <person name="Abreu I."/>
            <person name="Carrasquinho I."/>
            <person name="Faro C."/>
            <person name="Guimaraes J.B."/>
            <person name="Mendonca D."/>
            <person name="Nobrega F."/>
            <person name="Rodrigues L."/>
            <person name="Saibo N.J.M."/>
            <person name="Varela M.C."/>
            <person name="Egas C."/>
            <person name="Matos J."/>
            <person name="Miguel C.M."/>
            <person name="Oliveira M.M."/>
            <person name="Ricardo C.P."/>
            <person name="Goncalves S."/>
        </authorList>
    </citation>
    <scope>NUCLEOTIDE SEQUENCE [LARGE SCALE GENOMIC DNA]</scope>
    <source>
        <strain evidence="19">cv. HL8</strain>
    </source>
</reference>
<keyword evidence="11" id="KW-0735">Signal-anchor</keyword>
<keyword evidence="10" id="KW-0812">Transmembrane</keyword>
<protein>
    <submittedName>
        <fullName evidence="18">Beta-1</fullName>
    </submittedName>
</protein>
<evidence type="ECO:0000256" key="10">
    <source>
        <dbReference type="ARBA" id="ARBA00022692"/>
    </source>
</evidence>
<dbReference type="PANTHER" id="PTHR11214">
    <property type="entry name" value="BETA-1,3-N-ACETYLGLUCOSAMINYLTRANSFERASE"/>
    <property type="match status" value="1"/>
</dbReference>
<evidence type="ECO:0000256" key="6">
    <source>
        <dbReference type="ARBA" id="ARBA00008661"/>
    </source>
</evidence>
<evidence type="ECO:0000256" key="11">
    <source>
        <dbReference type="ARBA" id="ARBA00022968"/>
    </source>
</evidence>
<keyword evidence="7" id="KW-1003">Cell membrane</keyword>
<comment type="similarity">
    <text evidence="6">Belongs to the glycosyltransferase 31 family.</text>
</comment>
<evidence type="ECO:0000256" key="8">
    <source>
        <dbReference type="ARBA" id="ARBA00022676"/>
    </source>
</evidence>
<evidence type="ECO:0000256" key="1">
    <source>
        <dbReference type="ARBA" id="ARBA00001936"/>
    </source>
</evidence>
<comment type="similarity">
    <text evidence="5">Belongs to the Casparian strip membrane proteins (CASP) family.</text>
</comment>
<organism evidence="18 19">
    <name type="scientific">Quercus suber</name>
    <name type="common">Cork oak</name>
    <dbReference type="NCBI Taxonomy" id="58331"/>
    <lineage>
        <taxon>Eukaryota</taxon>
        <taxon>Viridiplantae</taxon>
        <taxon>Streptophyta</taxon>
        <taxon>Embryophyta</taxon>
        <taxon>Tracheophyta</taxon>
        <taxon>Spermatophyta</taxon>
        <taxon>Magnoliopsida</taxon>
        <taxon>eudicotyledons</taxon>
        <taxon>Gunneridae</taxon>
        <taxon>Pentapetalae</taxon>
        <taxon>rosids</taxon>
        <taxon>fabids</taxon>
        <taxon>Fagales</taxon>
        <taxon>Fagaceae</taxon>
        <taxon>Quercus</taxon>
    </lineage>
</organism>
<evidence type="ECO:0000259" key="16">
    <source>
        <dbReference type="Pfam" id="PF04535"/>
    </source>
</evidence>
<dbReference type="GO" id="GO:0005886">
    <property type="term" value="C:plasma membrane"/>
    <property type="evidence" value="ECO:0007669"/>
    <property type="project" value="UniProtKB-SubCell"/>
</dbReference>
<feature type="domain" description="Casparian strip membrane protein" evidence="16">
    <location>
        <begin position="428"/>
        <end position="564"/>
    </location>
</feature>
<accession>A0AAW0J1D7</accession>
<dbReference type="InterPro" id="IPR006459">
    <property type="entry name" value="CASP/CASPL"/>
</dbReference>
<evidence type="ECO:0000256" key="4">
    <source>
        <dbReference type="ARBA" id="ARBA00004922"/>
    </source>
</evidence>
<evidence type="ECO:0000256" key="14">
    <source>
        <dbReference type="ARBA" id="ARBA00023136"/>
    </source>
</evidence>
<gene>
    <name evidence="18" type="primary">B3GALT2_0</name>
    <name evidence="18" type="ORF">CFP56_039205</name>
</gene>
<feature type="domain" description="DUF4094" evidence="17">
    <location>
        <begin position="17"/>
        <end position="110"/>
    </location>
</feature>
<dbReference type="NCBIfam" id="TIGR01569">
    <property type="entry name" value="A_tha_TIGR01569"/>
    <property type="match status" value="1"/>
</dbReference>
<dbReference type="GO" id="GO:0000139">
    <property type="term" value="C:Golgi membrane"/>
    <property type="evidence" value="ECO:0007669"/>
    <property type="project" value="UniProtKB-SubCell"/>
</dbReference>
<keyword evidence="8" id="KW-0328">Glycosyltransferase</keyword>
<evidence type="ECO:0000313" key="18">
    <source>
        <dbReference type="EMBL" id="KAK7820146.1"/>
    </source>
</evidence>
<evidence type="ECO:0000256" key="5">
    <source>
        <dbReference type="ARBA" id="ARBA00007651"/>
    </source>
</evidence>
<comment type="subcellular location">
    <subcellularLocation>
        <location evidence="3">Cell membrane</location>
        <topology evidence="3">Multi-pass membrane protein</topology>
    </subcellularLocation>
    <subcellularLocation>
        <location evidence="2">Golgi apparatus membrane</location>
        <topology evidence="2">Single-pass type II membrane protein</topology>
    </subcellularLocation>
</comment>